<keyword evidence="1" id="KW-0880">Kelch repeat</keyword>
<dbReference type="Gene3D" id="2.60.120.260">
    <property type="entry name" value="Galactose-binding domain-like"/>
    <property type="match status" value="1"/>
</dbReference>
<sequence length="744" mass="82094">MQEILFLIFIANPDYAPNPVLIMDEQGNLGNSGQVININSHRSDTLFWDFESSNGNFNPIPSTWGWFWGDPVGVPAHSGINAWSTGTGEYGNAADWRLESPCIVLDSAGACTLSFYHFYFIEFYFDGGNLKISTNYGISWSIIYPFEPPNYPCDSAFYGNWGIPNEPCFTGDSAGLGWHQAKFLLDDYAGKIIMVRWHFGSDDYDTYPGWYIDDVRITHATGITRDVGPISIIRPAENVPPHKTINPKVGYKNFGIDSVSIYVYLKIDSGGIGIYHDSSNVVLAPSGETVVTFNPWTSGDEGSTYNIVTYTVLTGDQYPLNDTLTQHTVVASRFWELLPTPFPLPSSGHSLASKDDGTYMVFGIHTPLAYLDTTLIYDITTDTWLAGPKNPFGPASYGTANFVAGRFYRIGGTNDFPTPLNRVDIFDPSSGIWSSGMPSPVALIDHITGVYKDSLIYTFGNGNWSHPPSNYVSFYDVYANTWCSATPLPGGGRGACAGGIIDSFAIVACGFKSGGIFCKDYIVGIINSNDPRNITWGTWDTIPGMDRGRYRVPCGVDKLNKELWLVGGKISVGETGETWSYNPYIDTWTNWNLPKPHPVGNVTPIVVTNTVYENLGIFVPSGYHANTYIPEHELFHIGSVCIEEEQSVKTHLNSAILNISPNPAKSYVSISYATTKIGPASLNVYDNSGRLVRTLVKRPIEPPGIKVVYWNCKDNNQCPVPDGIYFLLLSYERGVEAKKLVLIR</sequence>
<proteinExistence type="predicted"/>
<dbReference type="NCBIfam" id="TIGR04183">
    <property type="entry name" value="Por_Secre_tail"/>
    <property type="match status" value="1"/>
</dbReference>
<organism evidence="3">
    <name type="scientific">candidate division WOR-3 bacterium</name>
    <dbReference type="NCBI Taxonomy" id="2052148"/>
    <lineage>
        <taxon>Bacteria</taxon>
        <taxon>Bacteria division WOR-3</taxon>
    </lineage>
</organism>
<gene>
    <name evidence="3" type="ORF">ENV60_04015</name>
</gene>
<dbReference type="Gene3D" id="2.60.40.4070">
    <property type="match status" value="1"/>
</dbReference>
<protein>
    <submittedName>
        <fullName evidence="3">T9SS C-terminal target domain-containing protein</fullName>
    </submittedName>
</protein>
<comment type="caution">
    <text evidence="3">The sequence shown here is derived from an EMBL/GenBank/DDBJ whole genome shotgun (WGS) entry which is preliminary data.</text>
</comment>
<dbReference type="PANTHER" id="PTHR24412">
    <property type="entry name" value="KELCH PROTEIN"/>
    <property type="match status" value="1"/>
</dbReference>
<keyword evidence="2" id="KW-0677">Repeat</keyword>
<dbReference type="InterPro" id="IPR006652">
    <property type="entry name" value="Kelch_1"/>
</dbReference>
<dbReference type="Gene3D" id="2.120.10.80">
    <property type="entry name" value="Kelch-type beta propeller"/>
    <property type="match status" value="2"/>
</dbReference>
<dbReference type="Pfam" id="PF01344">
    <property type="entry name" value="Kelch_1"/>
    <property type="match status" value="1"/>
</dbReference>
<evidence type="ECO:0000256" key="2">
    <source>
        <dbReference type="ARBA" id="ARBA00022737"/>
    </source>
</evidence>
<dbReference type="PANTHER" id="PTHR24412:SF489">
    <property type="entry name" value="RING FINGER DOMAIN AND KELCH REPEAT-CONTAINING PROTEIN DDB_G0271372"/>
    <property type="match status" value="1"/>
</dbReference>
<evidence type="ECO:0000313" key="3">
    <source>
        <dbReference type="EMBL" id="HGV97448.1"/>
    </source>
</evidence>
<reference evidence="3" key="1">
    <citation type="journal article" date="2020" name="mSystems">
        <title>Genome- and Community-Level Interaction Insights into Carbon Utilization and Element Cycling Functions of Hydrothermarchaeota in Hydrothermal Sediment.</title>
        <authorList>
            <person name="Zhou Z."/>
            <person name="Liu Y."/>
            <person name="Xu W."/>
            <person name="Pan J."/>
            <person name="Luo Z.H."/>
            <person name="Li M."/>
        </authorList>
    </citation>
    <scope>NUCLEOTIDE SEQUENCE [LARGE SCALE GENOMIC DNA]</scope>
    <source>
        <strain evidence="3">SpSt-774</strain>
    </source>
</reference>
<accession>A0A7C4TBB9</accession>
<name>A0A7C4TBB9_UNCW3</name>
<dbReference type="EMBL" id="DTGZ01000074">
    <property type="protein sequence ID" value="HGV97448.1"/>
    <property type="molecule type" value="Genomic_DNA"/>
</dbReference>
<dbReference type="InterPro" id="IPR026444">
    <property type="entry name" value="Secre_tail"/>
</dbReference>
<dbReference type="InterPro" id="IPR015915">
    <property type="entry name" value="Kelch-typ_b-propeller"/>
</dbReference>
<dbReference type="SUPFAM" id="SSF117281">
    <property type="entry name" value="Kelch motif"/>
    <property type="match status" value="1"/>
</dbReference>
<dbReference type="AlphaFoldDB" id="A0A7C4TBB9"/>
<evidence type="ECO:0000256" key="1">
    <source>
        <dbReference type="ARBA" id="ARBA00022441"/>
    </source>
</evidence>